<dbReference type="PANTHER" id="PTHR11264:SF0">
    <property type="entry name" value="URACIL-DNA GLYCOSYLASE"/>
    <property type="match status" value="1"/>
</dbReference>
<dbReference type="Proteomes" id="UP000003752">
    <property type="component" value="Unassembled WGS sequence"/>
</dbReference>
<dbReference type="SUPFAM" id="SSF52141">
    <property type="entry name" value="Uracil-DNA glycosylase-like"/>
    <property type="match status" value="1"/>
</dbReference>
<dbReference type="InterPro" id="IPR036895">
    <property type="entry name" value="Uracil-DNA_glycosylase-like_sf"/>
</dbReference>
<evidence type="ECO:0000313" key="3">
    <source>
        <dbReference type="Proteomes" id="UP000003752"/>
    </source>
</evidence>
<sequence>IQKLSAREEPVVFILWGRAARNKIALIDTNTNVVLQSAHPSPLSANRGFFGSKPFSKTNEALIAMGEEPINWQLPEKVTQTP</sequence>
<dbReference type="PANTHER" id="PTHR11264">
    <property type="entry name" value="URACIL-DNA GLYCOSYLASE"/>
    <property type="match status" value="1"/>
</dbReference>
<protein>
    <recommendedName>
        <fullName evidence="1">Uracil-DNA glycosylase</fullName>
    </recommendedName>
</protein>
<dbReference type="GO" id="GO:0097510">
    <property type="term" value="P:base-excision repair, AP site formation via deaminated base removal"/>
    <property type="evidence" value="ECO:0007669"/>
    <property type="project" value="TreeGrafter"/>
</dbReference>
<evidence type="ECO:0000313" key="2">
    <source>
        <dbReference type="EMBL" id="EEI23372.1"/>
    </source>
</evidence>
<comment type="caution">
    <text evidence="2">The sequence shown here is derived from an EMBL/GenBank/DDBJ whole genome shotgun (WGS) entry which is preliminary data.</text>
</comment>
<dbReference type="AlphaFoldDB" id="C0XMN1"/>
<dbReference type="GO" id="GO:0004844">
    <property type="term" value="F:uracil DNA N-glycosylase activity"/>
    <property type="evidence" value="ECO:0007669"/>
    <property type="project" value="UniProtKB-EC"/>
</dbReference>
<dbReference type="HOGENOM" id="CLU_032162_4_2_9"/>
<organism evidence="2 3">
    <name type="scientific">Lentilactobacillus hilgardii (strain ATCC 8290 / DSM 20176 / CCUG 30140 / JCM 1155 / KCTC 3500 / NBRC 15886 / NCIMB 8040 / NRRL B-1843 / 9)</name>
    <dbReference type="NCBI Taxonomy" id="1423757"/>
    <lineage>
        <taxon>Bacteria</taxon>
        <taxon>Bacillati</taxon>
        <taxon>Bacillota</taxon>
        <taxon>Bacilli</taxon>
        <taxon>Lactobacillales</taxon>
        <taxon>Lactobacillaceae</taxon>
        <taxon>Lentilactobacillus</taxon>
    </lineage>
</organism>
<evidence type="ECO:0000256" key="1">
    <source>
        <dbReference type="ARBA" id="ARBA00018429"/>
    </source>
</evidence>
<dbReference type="InterPro" id="IPR002043">
    <property type="entry name" value="UDG_fam1"/>
</dbReference>
<accession>C0XMN1</accession>
<feature type="non-terminal residue" evidence="2">
    <location>
        <position position="1"/>
    </location>
</feature>
<reference evidence="2 3" key="1">
    <citation type="submission" date="2009-01" db="EMBL/GenBank/DDBJ databases">
        <authorList>
            <person name="Qin X."/>
            <person name="Bachman B."/>
            <person name="Battles P."/>
            <person name="Bell A."/>
            <person name="Bess C."/>
            <person name="Bickham C."/>
            <person name="Chaboub L."/>
            <person name="Chen D."/>
            <person name="Coyle M."/>
            <person name="Deiros D.R."/>
            <person name="Dinh H."/>
            <person name="Forbes L."/>
            <person name="Fowler G."/>
            <person name="Francisco L."/>
            <person name="Fu Q."/>
            <person name="Gubbala S."/>
            <person name="Hale W."/>
            <person name="Han Y."/>
            <person name="Hemphill L."/>
            <person name="Highlander S.K."/>
            <person name="Hirani K."/>
            <person name="Hogues M."/>
            <person name="Jackson L."/>
            <person name="Jakkamsetti A."/>
            <person name="Javaid M."/>
            <person name="Jiang H."/>
            <person name="Korchina V."/>
            <person name="Kovar C."/>
            <person name="Lara F."/>
            <person name="Lee S."/>
            <person name="Mata R."/>
            <person name="Mathew T."/>
            <person name="Moen C."/>
            <person name="Morales K."/>
            <person name="Munidasa M."/>
            <person name="Nazareth L."/>
            <person name="Ngo R."/>
            <person name="Nguyen L."/>
            <person name="Okwuonu G."/>
            <person name="Ongeri F."/>
            <person name="Patil S."/>
            <person name="Petrosino J."/>
            <person name="Pham C."/>
            <person name="Pham P."/>
            <person name="Pu L.-L."/>
            <person name="Puazo M."/>
            <person name="Raj R."/>
            <person name="Reid J."/>
            <person name="Rouhana J."/>
            <person name="Saada N."/>
            <person name="Shang Y."/>
            <person name="Simmons D."/>
            <person name="Thornton R."/>
            <person name="Warren J."/>
            <person name="Weissenberger G."/>
            <person name="Zhang J."/>
            <person name="Zhang L."/>
            <person name="Zhou C."/>
            <person name="Zhu D."/>
            <person name="Muzny D."/>
            <person name="Worley K."/>
            <person name="Gibbs R."/>
        </authorList>
    </citation>
    <scope>NUCLEOTIDE SEQUENCE [LARGE SCALE GENOMIC DNA]</scope>
    <source>
        <strain evidence="3">ATCC 8290 / DSM 20176 / CCUG 30140 / JCM 1155 / KCTC 3500 / NBRC 15886 / NCIMB 8040 / NRRL B-1843 / 9</strain>
    </source>
</reference>
<proteinExistence type="predicted"/>
<keyword evidence="3" id="KW-1185">Reference proteome</keyword>
<dbReference type="EMBL" id="ACGP01000192">
    <property type="protein sequence ID" value="EEI23372.1"/>
    <property type="molecule type" value="Genomic_DNA"/>
</dbReference>
<gene>
    <name evidence="2" type="ORF">HMPREF0519_2492</name>
</gene>
<dbReference type="Gene3D" id="3.40.470.10">
    <property type="entry name" value="Uracil-DNA glycosylase-like domain"/>
    <property type="match status" value="1"/>
</dbReference>
<name>C0XMN1_LENH9</name>